<keyword evidence="2" id="KW-1133">Transmembrane helix</keyword>
<protein>
    <submittedName>
        <fullName evidence="3">Uncharacterized protein</fullName>
    </submittedName>
</protein>
<accession>A0ABY7FUV2</accession>
<keyword evidence="2" id="KW-0472">Membrane</keyword>
<feature type="compositionally biased region" description="Basic and acidic residues" evidence="1">
    <location>
        <begin position="73"/>
        <end position="83"/>
    </location>
</feature>
<reference evidence="3" key="1">
    <citation type="submission" date="2022-11" db="EMBL/GenBank/DDBJ databases">
        <title>Centuries of genome instability and evolution in soft-shell clam transmissible cancer (bioRxiv).</title>
        <authorList>
            <person name="Hart S.F.M."/>
            <person name="Yonemitsu M.A."/>
            <person name="Giersch R.M."/>
            <person name="Beal B.F."/>
            <person name="Arriagada G."/>
            <person name="Davis B.W."/>
            <person name="Ostrander E.A."/>
            <person name="Goff S.P."/>
            <person name="Metzger M.J."/>
        </authorList>
    </citation>
    <scope>NUCLEOTIDE SEQUENCE</scope>
    <source>
        <strain evidence="3">MELC-2E11</strain>
        <tissue evidence="3">Siphon/mantle</tissue>
    </source>
</reference>
<evidence type="ECO:0000313" key="4">
    <source>
        <dbReference type="Proteomes" id="UP001164746"/>
    </source>
</evidence>
<name>A0ABY7FUV2_MYAAR</name>
<sequence>MYAKDKPERVTENVQFSYNAAVMAVVTCLLLVMCAVVIVCVLVNNQRNAGDVTRTKPMKVRRPRKGILKKKPQHEVKPPDEQPTRTCCGAIATGSSIRPGRAEPQQFGSDASVERPECFPIRRGGGRLPGVPPAPRQGRLEKGR</sequence>
<keyword evidence="2" id="KW-0812">Transmembrane</keyword>
<keyword evidence="4" id="KW-1185">Reference proteome</keyword>
<evidence type="ECO:0000256" key="2">
    <source>
        <dbReference type="SAM" id="Phobius"/>
    </source>
</evidence>
<dbReference type="EMBL" id="CP111025">
    <property type="protein sequence ID" value="WAR24939.1"/>
    <property type="molecule type" value="Genomic_DNA"/>
</dbReference>
<organism evidence="3 4">
    <name type="scientific">Mya arenaria</name>
    <name type="common">Soft-shell clam</name>
    <dbReference type="NCBI Taxonomy" id="6604"/>
    <lineage>
        <taxon>Eukaryota</taxon>
        <taxon>Metazoa</taxon>
        <taxon>Spiralia</taxon>
        <taxon>Lophotrochozoa</taxon>
        <taxon>Mollusca</taxon>
        <taxon>Bivalvia</taxon>
        <taxon>Autobranchia</taxon>
        <taxon>Heteroconchia</taxon>
        <taxon>Euheterodonta</taxon>
        <taxon>Imparidentia</taxon>
        <taxon>Neoheterodontei</taxon>
        <taxon>Myida</taxon>
        <taxon>Myoidea</taxon>
        <taxon>Myidae</taxon>
        <taxon>Mya</taxon>
    </lineage>
</organism>
<feature type="region of interest" description="Disordered" evidence="1">
    <location>
        <begin position="53"/>
        <end position="144"/>
    </location>
</feature>
<evidence type="ECO:0000313" key="3">
    <source>
        <dbReference type="EMBL" id="WAR24939.1"/>
    </source>
</evidence>
<evidence type="ECO:0000256" key="1">
    <source>
        <dbReference type="SAM" id="MobiDB-lite"/>
    </source>
</evidence>
<feature type="compositionally biased region" description="Basic residues" evidence="1">
    <location>
        <begin position="56"/>
        <end position="72"/>
    </location>
</feature>
<gene>
    <name evidence="3" type="ORF">MAR_010643</name>
</gene>
<dbReference type="Proteomes" id="UP001164746">
    <property type="component" value="Chromosome 14"/>
</dbReference>
<proteinExistence type="predicted"/>
<feature type="transmembrane region" description="Helical" evidence="2">
    <location>
        <begin position="20"/>
        <end position="44"/>
    </location>
</feature>